<keyword evidence="10" id="KW-0602">Photosynthesis</keyword>
<keyword evidence="11" id="KW-0150">Chloroplast</keyword>
<evidence type="ECO:0000256" key="4">
    <source>
        <dbReference type="ARBA" id="ARBA00022982"/>
    </source>
</evidence>
<dbReference type="Pfam" id="PF05115">
    <property type="entry name" value="PetL"/>
    <property type="match status" value="1"/>
</dbReference>
<evidence type="ECO:0000256" key="6">
    <source>
        <dbReference type="ARBA" id="ARBA00023078"/>
    </source>
</evidence>
<dbReference type="HAMAP" id="MF_00433">
    <property type="entry name" value="Cytb6_f_PetL"/>
    <property type="match status" value="1"/>
</dbReference>
<proteinExistence type="inferred from homology"/>
<dbReference type="GO" id="GO:0009535">
    <property type="term" value="C:chloroplast thylakoid membrane"/>
    <property type="evidence" value="ECO:0007669"/>
    <property type="project" value="UniProtKB-SubCell"/>
</dbReference>
<organism evidence="11">
    <name type="scientific">Xylochloris irregularis</name>
    <dbReference type="NCBI Taxonomy" id="480381"/>
    <lineage>
        <taxon>Eukaryota</taxon>
        <taxon>Viridiplantae</taxon>
        <taxon>Chlorophyta</taxon>
        <taxon>core chlorophytes</taxon>
        <taxon>Trebouxiophyceae</taxon>
        <taxon>Trebouxiophyceae incertae sedis</taxon>
        <taxon>Xylochloris</taxon>
    </lineage>
</organism>
<gene>
    <name evidence="10 11" type="primary">petL</name>
</gene>
<dbReference type="EMBL" id="KM462872">
    <property type="protein sequence ID" value="AIT94306.1"/>
    <property type="molecule type" value="Genomic_DNA"/>
</dbReference>
<comment type="subcellular location">
    <subcellularLocation>
        <location evidence="1">Membrane</location>
        <topology evidence="1">Single-pass membrane protein</topology>
    </subcellularLocation>
    <subcellularLocation>
        <location evidence="10">Plastid</location>
        <location evidence="10">Chloroplast thylakoid membrane</location>
        <topology evidence="10">Single-pass membrane protein</topology>
    </subcellularLocation>
</comment>
<keyword evidence="7 10" id="KW-0472">Membrane</keyword>
<dbReference type="GO" id="GO:0015979">
    <property type="term" value="P:photosynthesis"/>
    <property type="evidence" value="ECO:0007669"/>
    <property type="project" value="UniProtKB-KW"/>
</dbReference>
<dbReference type="InterPro" id="IPR007802">
    <property type="entry name" value="Cyt_b6/f_cplx_su6"/>
</dbReference>
<accession>A0A097KM85</accession>
<keyword evidence="4 10" id="KW-0249">Electron transport</keyword>
<dbReference type="SUPFAM" id="SSF103436">
    <property type="entry name" value="PetL subunit of the cytochrome b6f complex"/>
    <property type="match status" value="1"/>
</dbReference>
<keyword evidence="11" id="KW-0934">Plastid</keyword>
<keyword evidence="6 10" id="KW-0793">Thylakoid</keyword>
<evidence type="ECO:0000256" key="8">
    <source>
        <dbReference type="ARBA" id="ARBA00025197"/>
    </source>
</evidence>
<dbReference type="AlphaFoldDB" id="A0A097KM85"/>
<keyword evidence="5 10" id="KW-1133">Transmembrane helix</keyword>
<evidence type="ECO:0000256" key="7">
    <source>
        <dbReference type="ARBA" id="ARBA00023136"/>
    </source>
</evidence>
<feature type="transmembrane region" description="Helical" evidence="10">
    <location>
        <begin position="6"/>
        <end position="26"/>
    </location>
</feature>
<keyword evidence="3 10" id="KW-0812">Transmembrane</keyword>
<reference evidence="11" key="1">
    <citation type="journal article" date="2014" name="BMC Evol. Biol.">
        <title>Chloroplast phylogenomic analysis resolves deep-level relationships within the green algal class Trebouxiophyceae.</title>
        <authorList>
            <person name="Lemieux C."/>
            <person name="Otis C."/>
            <person name="Turmel M."/>
        </authorList>
    </citation>
    <scope>NUCLEOTIDE SEQUENCE</scope>
</reference>
<evidence type="ECO:0000256" key="10">
    <source>
        <dbReference type="HAMAP-Rule" id="MF_00433"/>
    </source>
</evidence>
<dbReference type="GO" id="GO:0009055">
    <property type="term" value="F:electron transfer activity"/>
    <property type="evidence" value="ECO:0007669"/>
    <property type="project" value="InterPro"/>
</dbReference>
<dbReference type="GeneID" id="22159550"/>
<name>A0A097KM85_9CHLO</name>
<evidence type="ECO:0000256" key="2">
    <source>
        <dbReference type="ARBA" id="ARBA00022448"/>
    </source>
</evidence>
<keyword evidence="2 10" id="KW-0813">Transport</keyword>
<dbReference type="GO" id="GO:0009512">
    <property type="term" value="C:cytochrome b6f complex"/>
    <property type="evidence" value="ECO:0007669"/>
    <property type="project" value="InterPro"/>
</dbReference>
<evidence type="ECO:0000256" key="9">
    <source>
        <dbReference type="ARBA" id="ARBA00025834"/>
    </source>
</evidence>
<dbReference type="RefSeq" id="YP_009105626.1">
    <property type="nucleotide sequence ID" value="NC_025534.1"/>
</dbReference>
<protein>
    <recommendedName>
        <fullName evidence="10">Cytochrome b6-f complex subunit 6</fullName>
    </recommendedName>
    <alternativeName>
        <fullName evidence="10">Cytochrome b6-f complex subunit PetL</fullName>
    </alternativeName>
    <alternativeName>
        <fullName evidence="10">Cytochrome b6-f complex subunit VI</fullName>
    </alternativeName>
</protein>
<sequence length="31" mass="3441">MITIISFIGLLGTAIVFTLAIYFTLLKIQLI</sequence>
<comment type="similarity">
    <text evidence="10">Belongs to the PetL family.</text>
</comment>
<evidence type="ECO:0000256" key="5">
    <source>
        <dbReference type="ARBA" id="ARBA00022989"/>
    </source>
</evidence>
<evidence type="ECO:0000256" key="1">
    <source>
        <dbReference type="ARBA" id="ARBA00004167"/>
    </source>
</evidence>
<evidence type="ECO:0000256" key="3">
    <source>
        <dbReference type="ARBA" id="ARBA00022692"/>
    </source>
</evidence>
<evidence type="ECO:0000313" key="11">
    <source>
        <dbReference type="EMBL" id="AIT94306.1"/>
    </source>
</evidence>
<comment type="function">
    <text evidence="8 10">Component of the cytochrome b6-f complex, which mediates electron transfer between photosystem II (PSII) and photosystem I (PSI), cyclic electron flow around PSI, and state transitions. PetL is important for photoautotrophic growth as well as for electron transfer efficiency and stability of the cytochrome b6-f complex.</text>
</comment>
<comment type="subunit">
    <text evidence="9 10">The 4 large subunits of the cytochrome b6-f complex are cytochrome b6, subunit IV (17 kDa polypeptide, PetD), cytochrome f and the Rieske protein, while the 4 small subunits are PetG, PetL, PetM and PetN. The complex functions as a dimer.</text>
</comment>
<geneLocation type="chloroplast" evidence="11"/>